<proteinExistence type="predicted"/>
<evidence type="ECO:0000313" key="3">
    <source>
        <dbReference type="EMBL" id="MBW62364.1"/>
    </source>
</evidence>
<evidence type="ECO:0000256" key="2">
    <source>
        <dbReference type="SAM" id="SignalP"/>
    </source>
</evidence>
<name>A0A2M4CAM7_9DIPT</name>
<evidence type="ECO:0000256" key="1">
    <source>
        <dbReference type="SAM" id="MobiDB-lite"/>
    </source>
</evidence>
<feature type="compositionally biased region" description="Pro residues" evidence="1">
    <location>
        <begin position="67"/>
        <end position="85"/>
    </location>
</feature>
<keyword evidence="2" id="KW-0732">Signal</keyword>
<feature type="chain" id="PRO_5014746867" evidence="2">
    <location>
        <begin position="20"/>
        <end position="85"/>
    </location>
</feature>
<feature type="signal peptide" evidence="2">
    <location>
        <begin position="1"/>
        <end position="19"/>
    </location>
</feature>
<dbReference type="EMBL" id="GGFJ01013223">
    <property type="protein sequence ID" value="MBW62364.1"/>
    <property type="molecule type" value="Transcribed_RNA"/>
</dbReference>
<dbReference type="AlphaFoldDB" id="A0A2M4CAM7"/>
<feature type="region of interest" description="Disordered" evidence="1">
    <location>
        <begin position="48"/>
        <end position="85"/>
    </location>
</feature>
<accession>A0A2M4CAM7</accession>
<sequence length="85" mass="9076">MSLFLSLSLLDLSVSLTRTNSLPADSLSACYAVAIYWLLHCGLLHGDPARPTTPSFGEPDQTGRPIRAPPPDPTPPAPPSPRQPM</sequence>
<organism evidence="3">
    <name type="scientific">Anopheles marajoara</name>
    <dbReference type="NCBI Taxonomy" id="58244"/>
    <lineage>
        <taxon>Eukaryota</taxon>
        <taxon>Metazoa</taxon>
        <taxon>Ecdysozoa</taxon>
        <taxon>Arthropoda</taxon>
        <taxon>Hexapoda</taxon>
        <taxon>Insecta</taxon>
        <taxon>Pterygota</taxon>
        <taxon>Neoptera</taxon>
        <taxon>Endopterygota</taxon>
        <taxon>Diptera</taxon>
        <taxon>Nematocera</taxon>
        <taxon>Culicoidea</taxon>
        <taxon>Culicidae</taxon>
        <taxon>Anophelinae</taxon>
        <taxon>Anopheles</taxon>
    </lineage>
</organism>
<protein>
    <submittedName>
        <fullName evidence="3">Putative secreted protein</fullName>
    </submittedName>
</protein>
<reference evidence="3" key="1">
    <citation type="submission" date="2018-01" db="EMBL/GenBank/DDBJ databases">
        <title>An insight into the sialome of Amazonian anophelines.</title>
        <authorList>
            <person name="Ribeiro J.M."/>
            <person name="Scarpassa V."/>
            <person name="Calvo E."/>
        </authorList>
    </citation>
    <scope>NUCLEOTIDE SEQUENCE</scope>
    <source>
        <tissue evidence="3">Salivary glands</tissue>
    </source>
</reference>